<dbReference type="NCBIfam" id="NF041359">
    <property type="entry name" value="GntG_guanitoxin"/>
    <property type="match status" value="1"/>
</dbReference>
<evidence type="ECO:0000313" key="9">
    <source>
        <dbReference type="EMBL" id="SOE46054.1"/>
    </source>
</evidence>
<dbReference type="KEGG" id="odi:ODI_R0102"/>
<gene>
    <name evidence="8" type="ORF">ODI_03285</name>
    <name evidence="9" type="ORF">ODI_R0102</name>
</gene>
<evidence type="ECO:0000313" key="10">
    <source>
        <dbReference type="Proteomes" id="UP000078558"/>
    </source>
</evidence>
<evidence type="ECO:0000256" key="3">
    <source>
        <dbReference type="ARBA" id="ARBA00011881"/>
    </source>
</evidence>
<comment type="cofactor">
    <cofactor evidence="1">
        <name>pyridoxal 5'-phosphate</name>
        <dbReference type="ChEBI" id="CHEBI:597326"/>
    </cofactor>
</comment>
<dbReference type="PANTHER" id="PTHR48097:SF9">
    <property type="entry name" value="L-THREONINE ALDOLASE"/>
    <property type="match status" value="1"/>
</dbReference>
<dbReference type="InterPro" id="IPR001597">
    <property type="entry name" value="ArAA_b-elim_lyase/Thr_aldolase"/>
</dbReference>
<dbReference type="GO" id="GO:0006567">
    <property type="term" value="P:L-threonine catabolic process"/>
    <property type="evidence" value="ECO:0007669"/>
    <property type="project" value="TreeGrafter"/>
</dbReference>
<dbReference type="EMBL" id="FLRC01000052">
    <property type="protein sequence ID" value="SBT27178.1"/>
    <property type="molecule type" value="Genomic_DNA"/>
</dbReference>
<proteinExistence type="inferred from homology"/>
<comment type="subunit">
    <text evidence="3">Homotetramer.</text>
</comment>
<feature type="domain" description="Aromatic amino acid beta-eliminating lyase/threonine aldolase" evidence="7">
    <location>
        <begin position="16"/>
        <end position="298"/>
    </location>
</feature>
<evidence type="ECO:0000256" key="2">
    <source>
        <dbReference type="ARBA" id="ARBA00006966"/>
    </source>
</evidence>
<evidence type="ECO:0000313" key="8">
    <source>
        <dbReference type="EMBL" id="SBT27178.1"/>
    </source>
</evidence>
<dbReference type="STRING" id="1851544.ODI_03285"/>
<feature type="modified residue" description="N6-(pyridoxal phosphate)lysine" evidence="6">
    <location>
        <position position="210"/>
    </location>
</feature>
<dbReference type="InterPro" id="IPR023603">
    <property type="entry name" value="Low_specificity_L-TA-like"/>
</dbReference>
<dbReference type="InterPro" id="IPR015424">
    <property type="entry name" value="PyrdxlP-dep_Trfase"/>
</dbReference>
<dbReference type="GO" id="GO:0006545">
    <property type="term" value="P:glycine biosynthetic process"/>
    <property type="evidence" value="ECO:0007669"/>
    <property type="project" value="TreeGrafter"/>
</dbReference>
<evidence type="ECO:0000256" key="5">
    <source>
        <dbReference type="ARBA" id="ARBA00023239"/>
    </source>
</evidence>
<dbReference type="EMBL" id="LT907988">
    <property type="protein sequence ID" value="SOE46054.1"/>
    <property type="molecule type" value="Genomic_DNA"/>
</dbReference>
<sequence length="361" mass="37324">MMDIPSADHASRLAVDLRSDTVTRPTPEMLARMLTAELGDDGLEGDPTVGALEAGAASMLGKEASLFVPSCTMANLLAVLAQAPRHEQLVLESSAHMYTSERGAATLTGVFYLGVPGQGGAMDTGVLQETLAGGGHKLRSALVAMETSHNNAGGTVLPLDHMRSVSDLARQYGAAVHLDGARLCNAAVALDVPPSEIARHADTVSLCLSKGLSAPVGAVLAGTRALVARARVLRRMVGGTQRQAGVVAAAGLVAIDAMRARLAEDHARARNLSAALNALGGPLLASEPQTNIVQVDVRATGRDSAFWVAALEGAGLRVRPWGAQRLRCVTHRHIDDASIDQAVAAFDAVARSLSRAAAGQP</sequence>
<dbReference type="Gene3D" id="3.90.1150.10">
    <property type="entry name" value="Aspartate Aminotransferase, domain 1"/>
    <property type="match status" value="1"/>
</dbReference>
<keyword evidence="4" id="KW-0663">Pyridoxal phosphate</keyword>
<dbReference type="Pfam" id="PF01212">
    <property type="entry name" value="Beta_elim_lyase"/>
    <property type="match status" value="1"/>
</dbReference>
<comment type="similarity">
    <text evidence="2">Belongs to the threonine aldolase family.</text>
</comment>
<dbReference type="SUPFAM" id="SSF53383">
    <property type="entry name" value="PLP-dependent transferases"/>
    <property type="match status" value="1"/>
</dbReference>
<reference evidence="9 10" key="2">
    <citation type="submission" date="2017-08" db="EMBL/GenBank/DDBJ databases">
        <authorList>
            <person name="de Groot N.N."/>
        </authorList>
    </citation>
    <scope>NUCLEOTIDE SEQUENCE [LARGE SCALE GENOMIC DNA]</scope>
    <source>
        <strain evidence="9">Orrdi1</strain>
    </source>
</reference>
<evidence type="ECO:0000256" key="6">
    <source>
        <dbReference type="PIRSR" id="PIRSR017617-1"/>
    </source>
</evidence>
<dbReference type="EC" id="4.1.2.48" evidence="8"/>
<keyword evidence="5 8" id="KW-0456">Lyase</keyword>
<accession>A0A1C3K6X6</accession>
<reference evidence="8 10" key="1">
    <citation type="submission" date="2016-06" db="EMBL/GenBank/DDBJ databases">
        <authorList>
            <person name="Kjaerup R.B."/>
            <person name="Dalgaard T.S."/>
            <person name="Juul-Madsen H.R."/>
        </authorList>
    </citation>
    <scope>NUCLEOTIDE SEQUENCE [LARGE SCALE GENOMIC DNA]</scope>
    <source>
        <strain evidence="8">Orrdi1</strain>
    </source>
</reference>
<dbReference type="PANTHER" id="PTHR48097">
    <property type="entry name" value="L-THREONINE ALDOLASE-RELATED"/>
    <property type="match status" value="1"/>
</dbReference>
<dbReference type="Proteomes" id="UP000078558">
    <property type="component" value="Chromosome I"/>
</dbReference>
<dbReference type="AlphaFoldDB" id="A0A1C3K6X6"/>
<dbReference type="PIRSF" id="PIRSF017617">
    <property type="entry name" value="Thr_aldolase"/>
    <property type="match status" value="1"/>
</dbReference>
<dbReference type="InterPro" id="IPR015421">
    <property type="entry name" value="PyrdxlP-dep_Trfase_major"/>
</dbReference>
<evidence type="ECO:0000259" key="7">
    <source>
        <dbReference type="Pfam" id="PF01212"/>
    </source>
</evidence>
<dbReference type="FunFam" id="3.40.640.10:FF:000030">
    <property type="entry name" value="Low-specificity L-threonine aldolase"/>
    <property type="match status" value="1"/>
</dbReference>
<name>A0A1C3K6X6_9BURK</name>
<dbReference type="GO" id="GO:0005829">
    <property type="term" value="C:cytosol"/>
    <property type="evidence" value="ECO:0007669"/>
    <property type="project" value="TreeGrafter"/>
</dbReference>
<evidence type="ECO:0000256" key="4">
    <source>
        <dbReference type="ARBA" id="ARBA00022898"/>
    </source>
</evidence>
<dbReference type="Gene3D" id="3.40.640.10">
    <property type="entry name" value="Type I PLP-dependent aspartate aminotransferase-like (Major domain)"/>
    <property type="match status" value="1"/>
</dbReference>
<dbReference type="InterPro" id="IPR015422">
    <property type="entry name" value="PyrdxlP-dep_Trfase_small"/>
</dbReference>
<dbReference type="GO" id="GO:0008732">
    <property type="term" value="F:L-allo-threonine aldolase activity"/>
    <property type="evidence" value="ECO:0007669"/>
    <property type="project" value="TreeGrafter"/>
</dbReference>
<organism evidence="8 10">
    <name type="scientific">Orrella dioscoreae</name>
    <dbReference type="NCBI Taxonomy" id="1851544"/>
    <lineage>
        <taxon>Bacteria</taxon>
        <taxon>Pseudomonadati</taxon>
        <taxon>Pseudomonadota</taxon>
        <taxon>Betaproteobacteria</taxon>
        <taxon>Burkholderiales</taxon>
        <taxon>Alcaligenaceae</taxon>
        <taxon>Orrella</taxon>
    </lineage>
</organism>
<keyword evidence="10" id="KW-1185">Reference proteome</keyword>
<evidence type="ECO:0000256" key="1">
    <source>
        <dbReference type="ARBA" id="ARBA00001933"/>
    </source>
</evidence>
<dbReference type="RefSeq" id="WP_067758275.1">
    <property type="nucleotide sequence ID" value="NZ_LT907988.1"/>
</dbReference>
<protein>
    <submittedName>
        <fullName evidence="8">Low-specificity L-threonine aldolase</fullName>
        <ecNumber evidence="8">4.1.2.48</ecNumber>
    </submittedName>
</protein>